<name>A0A409VGP0_9AGAR</name>
<evidence type="ECO:0000313" key="4">
    <source>
        <dbReference type="Proteomes" id="UP000284842"/>
    </source>
</evidence>
<dbReference type="OrthoDB" id="10517910at2759"/>
<protein>
    <submittedName>
        <fullName evidence="3">Uncharacterized protein</fullName>
    </submittedName>
</protein>
<evidence type="ECO:0000313" key="3">
    <source>
        <dbReference type="EMBL" id="PPQ65424.1"/>
    </source>
</evidence>
<dbReference type="AlphaFoldDB" id="A0A409VGP0"/>
<keyword evidence="2" id="KW-0472">Membrane</keyword>
<dbReference type="InParanoid" id="A0A409VGP0"/>
<keyword evidence="2" id="KW-1133">Transmembrane helix</keyword>
<keyword evidence="4" id="KW-1185">Reference proteome</keyword>
<proteinExistence type="predicted"/>
<reference evidence="3 4" key="1">
    <citation type="journal article" date="2018" name="Evol. Lett.">
        <title>Horizontal gene cluster transfer increased hallucinogenic mushroom diversity.</title>
        <authorList>
            <person name="Reynolds H.T."/>
            <person name="Vijayakumar V."/>
            <person name="Gluck-Thaler E."/>
            <person name="Korotkin H.B."/>
            <person name="Matheny P.B."/>
            <person name="Slot J.C."/>
        </authorList>
    </citation>
    <scope>NUCLEOTIDE SEQUENCE [LARGE SCALE GENOMIC DNA]</scope>
    <source>
        <strain evidence="3 4">2629</strain>
    </source>
</reference>
<keyword evidence="2" id="KW-0812">Transmembrane</keyword>
<comment type="caution">
    <text evidence="3">The sequence shown here is derived from an EMBL/GenBank/DDBJ whole genome shotgun (WGS) entry which is preliminary data.</text>
</comment>
<gene>
    <name evidence="3" type="ORF">CVT24_011504</name>
</gene>
<organism evidence="3 4">
    <name type="scientific">Panaeolus cyanescens</name>
    <dbReference type="NCBI Taxonomy" id="181874"/>
    <lineage>
        <taxon>Eukaryota</taxon>
        <taxon>Fungi</taxon>
        <taxon>Dikarya</taxon>
        <taxon>Basidiomycota</taxon>
        <taxon>Agaricomycotina</taxon>
        <taxon>Agaricomycetes</taxon>
        <taxon>Agaricomycetidae</taxon>
        <taxon>Agaricales</taxon>
        <taxon>Agaricineae</taxon>
        <taxon>Galeropsidaceae</taxon>
        <taxon>Panaeolus</taxon>
    </lineage>
</organism>
<evidence type="ECO:0000256" key="2">
    <source>
        <dbReference type="SAM" id="Phobius"/>
    </source>
</evidence>
<feature type="region of interest" description="Disordered" evidence="1">
    <location>
        <begin position="359"/>
        <end position="387"/>
    </location>
</feature>
<dbReference type="EMBL" id="NHTK01006066">
    <property type="protein sequence ID" value="PPQ65424.1"/>
    <property type="molecule type" value="Genomic_DNA"/>
</dbReference>
<feature type="transmembrane region" description="Helical" evidence="2">
    <location>
        <begin position="329"/>
        <end position="351"/>
    </location>
</feature>
<accession>A0A409VGP0</accession>
<dbReference type="Proteomes" id="UP000284842">
    <property type="component" value="Unassembled WGS sequence"/>
</dbReference>
<dbReference type="Gene3D" id="2.60.120.260">
    <property type="entry name" value="Galactose-binding domain-like"/>
    <property type="match status" value="1"/>
</dbReference>
<sequence>MSGRDPLSLPLSILVDSSSPDITYSGSWVSTPPTGDLLDLTRYEEYPFSETLYKASVGTSSLSYTFTGVTSLQVRGTVTNTQTQPGTWDTACNVSPRGPRVVTETFSVEGDEQNDWTFCEVRNLSANTTYTLSFGVDVTSGTPVYFDRLVLVPTDTTDVESALVNVEHRNTLIQYDSSWENPFNVAHLPTAGGAKASIAFTGTSARLYGVWQNVWANGAAQASYSIDGAPSQSFDIPAIPPAYSNLFVRDLLFETPDLPAGPHILEVIAPTATGGRPLAIANFVIQNAPAVPPESDAAGIPQALPVVVPTSPVSDPIPRGETLTEGAKIAIGVCSAVAGLLMFAIVGVLVYRRKQRTSRAQKKEEAANIPSMAFNGHKSSSSIDSKGSFYGEKINTA</sequence>
<evidence type="ECO:0000256" key="1">
    <source>
        <dbReference type="SAM" id="MobiDB-lite"/>
    </source>
</evidence>